<evidence type="ECO:0000256" key="7">
    <source>
        <dbReference type="ARBA" id="ARBA00023136"/>
    </source>
</evidence>
<evidence type="ECO:0000256" key="1">
    <source>
        <dbReference type="ARBA" id="ARBA00004651"/>
    </source>
</evidence>
<comment type="caution">
    <text evidence="9">The sequence shown here is derived from an EMBL/GenBank/DDBJ whole genome shotgun (WGS) entry which is preliminary data.</text>
</comment>
<feature type="transmembrane region" description="Helical" evidence="8">
    <location>
        <begin position="141"/>
        <end position="164"/>
    </location>
</feature>
<dbReference type="OrthoDB" id="1010875at2"/>
<name>A0A7L4UNB3_BALHA</name>
<evidence type="ECO:0000256" key="2">
    <source>
        <dbReference type="ARBA" id="ARBA00009773"/>
    </source>
</evidence>
<keyword evidence="3" id="KW-0813">Transport</keyword>
<keyword evidence="10" id="KW-1185">Reference proteome</keyword>
<proteinExistence type="inferred from homology"/>
<comment type="subcellular location">
    <subcellularLocation>
        <location evidence="1">Cell membrane</location>
        <topology evidence="1">Multi-pass membrane protein</topology>
    </subcellularLocation>
</comment>
<feature type="transmembrane region" description="Helical" evidence="8">
    <location>
        <begin position="238"/>
        <end position="258"/>
    </location>
</feature>
<evidence type="ECO:0000256" key="4">
    <source>
        <dbReference type="ARBA" id="ARBA00022475"/>
    </source>
</evidence>
<feature type="transmembrane region" description="Helical" evidence="8">
    <location>
        <begin position="299"/>
        <end position="328"/>
    </location>
</feature>
<dbReference type="AlphaFoldDB" id="A0A7L4UNB3"/>
<comment type="similarity">
    <text evidence="2">Belongs to the autoinducer-2 exporter (AI-2E) (TC 2.A.86) family.</text>
</comment>
<dbReference type="PANTHER" id="PTHR21716">
    <property type="entry name" value="TRANSMEMBRANE PROTEIN"/>
    <property type="match status" value="1"/>
</dbReference>
<keyword evidence="7 8" id="KW-0472">Membrane</keyword>
<protein>
    <submittedName>
        <fullName evidence="9">Putative PurR-regulated permease PerM</fullName>
    </submittedName>
</protein>
<gene>
    <name evidence="9" type="ORF">C7377_1678</name>
</gene>
<dbReference type="Pfam" id="PF01594">
    <property type="entry name" value="AI-2E_transport"/>
    <property type="match status" value="1"/>
</dbReference>
<organism evidence="9 10">
    <name type="scientific">Balneicella halophila</name>
    <dbReference type="NCBI Taxonomy" id="1537566"/>
    <lineage>
        <taxon>Bacteria</taxon>
        <taxon>Pseudomonadati</taxon>
        <taxon>Bacteroidota</taxon>
        <taxon>Bacteroidia</taxon>
        <taxon>Bacteroidales</taxon>
        <taxon>Balneicellaceae</taxon>
        <taxon>Balneicella</taxon>
    </lineage>
</organism>
<evidence type="ECO:0000256" key="6">
    <source>
        <dbReference type="ARBA" id="ARBA00022989"/>
    </source>
</evidence>
<evidence type="ECO:0000256" key="8">
    <source>
        <dbReference type="SAM" id="Phobius"/>
    </source>
</evidence>
<reference evidence="9 10" key="1">
    <citation type="submission" date="2018-05" db="EMBL/GenBank/DDBJ databases">
        <title>Genomic Encyclopedia of Type Strains, Phase IV (KMG-IV): sequencing the most valuable type-strain genomes for metagenomic binning, comparative biology and taxonomic classification.</title>
        <authorList>
            <person name="Goeker M."/>
        </authorList>
    </citation>
    <scope>NUCLEOTIDE SEQUENCE [LARGE SCALE GENOMIC DNA]</scope>
    <source>
        <strain evidence="9 10">DSM 28579</strain>
    </source>
</reference>
<evidence type="ECO:0000256" key="5">
    <source>
        <dbReference type="ARBA" id="ARBA00022692"/>
    </source>
</evidence>
<evidence type="ECO:0000256" key="3">
    <source>
        <dbReference type="ARBA" id="ARBA00022448"/>
    </source>
</evidence>
<dbReference type="PANTHER" id="PTHR21716:SF53">
    <property type="entry name" value="PERMEASE PERM-RELATED"/>
    <property type="match status" value="1"/>
</dbReference>
<feature type="transmembrane region" description="Helical" evidence="8">
    <location>
        <begin position="265"/>
        <end position="287"/>
    </location>
</feature>
<evidence type="ECO:0000313" key="10">
    <source>
        <dbReference type="Proteomes" id="UP000251835"/>
    </source>
</evidence>
<feature type="transmembrane region" description="Helical" evidence="8">
    <location>
        <begin position="206"/>
        <end position="232"/>
    </location>
</feature>
<dbReference type="GO" id="GO:0005886">
    <property type="term" value="C:plasma membrane"/>
    <property type="evidence" value="ECO:0007669"/>
    <property type="project" value="UniProtKB-SubCell"/>
</dbReference>
<accession>A0A7L4UNB3</accession>
<evidence type="ECO:0000313" key="9">
    <source>
        <dbReference type="EMBL" id="PVX50032.1"/>
    </source>
</evidence>
<keyword evidence="4" id="KW-1003">Cell membrane</keyword>
<dbReference type="Proteomes" id="UP000251835">
    <property type="component" value="Unassembled WGS sequence"/>
</dbReference>
<feature type="transmembrane region" description="Helical" evidence="8">
    <location>
        <begin position="62"/>
        <end position="82"/>
    </location>
</feature>
<keyword evidence="6 8" id="KW-1133">Transmembrane helix</keyword>
<dbReference type="InterPro" id="IPR002549">
    <property type="entry name" value="AI-2E-like"/>
</dbReference>
<dbReference type="RefSeq" id="WP_116496891.1">
    <property type="nucleotide sequence ID" value="NZ_QENZ01000005.1"/>
</dbReference>
<sequence length="349" mass="38799">MGLSKIHISAVKLLRFLGVFIGIILILYHGSSIVLPLVVAMVVATLLDIPMSTMQKWGLPKWLALTLSVLLMIVIFSALMWLTGWQIDNISKDWDTIQERASEKIDTLMAWSKDTLGINLESYLNKESGLTKNLQSFATNFLSSFSNVVSQSFIILIYIILLLMQKEMFHNFFYKLGADKNKPTIEKIINKSGEMVSKYLLGKAKLMIILFVIYYGGFLIADVPYALFLAFFASVFSIIPYVGNIIGGGFAALLAFIYSGTTEGLLVIGVVSLAQILENYVLTPLIIGEEINLNPFMTVFGVIVFASLWGVVGAIISLPIIAVLKVIFEYTEGMEPARYLLEDKEDSDD</sequence>
<dbReference type="EMBL" id="QENZ01000005">
    <property type="protein sequence ID" value="PVX50032.1"/>
    <property type="molecule type" value="Genomic_DNA"/>
</dbReference>
<keyword evidence="5 8" id="KW-0812">Transmembrane</keyword>